<dbReference type="SUPFAM" id="SSF101756">
    <property type="entry name" value="Hypothetical protein YgiW"/>
    <property type="match status" value="1"/>
</dbReference>
<comment type="caution">
    <text evidence="1">The sequence shown here is derived from an EMBL/GenBank/DDBJ whole genome shotgun (WGS) entry which is preliminary data.</text>
</comment>
<organism evidence="1 2">
    <name type="scientific">Brunnivagina elsteri CCALA 953</name>
    <dbReference type="NCBI Taxonomy" id="987040"/>
    <lineage>
        <taxon>Bacteria</taxon>
        <taxon>Bacillati</taxon>
        <taxon>Cyanobacteriota</taxon>
        <taxon>Cyanophyceae</taxon>
        <taxon>Nostocales</taxon>
        <taxon>Calotrichaceae</taxon>
        <taxon>Brunnivagina</taxon>
    </lineage>
</organism>
<gene>
    <name evidence="1" type="ORF">CK510_14595</name>
</gene>
<proteinExistence type="predicted"/>
<protein>
    <submittedName>
        <fullName evidence="1">Uncharacterized protein</fullName>
    </submittedName>
</protein>
<dbReference type="Gene3D" id="2.40.50.200">
    <property type="entry name" value="Bacterial OB-fold"/>
    <property type="match status" value="1"/>
</dbReference>
<dbReference type="EMBL" id="NTFS01000151">
    <property type="protein sequence ID" value="PAX53328.1"/>
    <property type="molecule type" value="Genomic_DNA"/>
</dbReference>
<evidence type="ECO:0000313" key="2">
    <source>
        <dbReference type="Proteomes" id="UP000218238"/>
    </source>
</evidence>
<sequence>MATRQILMSNSNLSHVQIWGAMEQVHFFYRSFSVFRRTLALFFLSGLAGCGNVNISSMNAIGANITPIRQLTPQQNNTTVYIQGKIEKHIPLLNKHAYQLKDSTGSIVVLTNQTDLRVGSQVVFKGQLRYKSIPLAGQEQGGIYLEEK</sequence>
<accession>A0A2A2TI73</accession>
<name>A0A2A2TI73_9CYAN</name>
<keyword evidence="2" id="KW-1185">Reference proteome</keyword>
<dbReference type="InterPro" id="IPR036700">
    <property type="entry name" value="BOBF_sf"/>
</dbReference>
<evidence type="ECO:0000313" key="1">
    <source>
        <dbReference type="EMBL" id="PAX53328.1"/>
    </source>
</evidence>
<dbReference type="AlphaFoldDB" id="A0A2A2TI73"/>
<dbReference type="Proteomes" id="UP000218238">
    <property type="component" value="Unassembled WGS sequence"/>
</dbReference>
<dbReference type="OrthoDB" id="495371at2"/>
<reference evidence="1 2" key="1">
    <citation type="submission" date="2017-08" db="EMBL/GenBank/DDBJ databases">
        <title>Draft genome sequence of filamentous cyanobacterium Calothrix elsteri CCALA 953.</title>
        <authorList>
            <person name="Gagunashvili A.N."/>
            <person name="Elster J."/>
            <person name="Andresson O.S."/>
        </authorList>
    </citation>
    <scope>NUCLEOTIDE SEQUENCE [LARGE SCALE GENOMIC DNA]</scope>
    <source>
        <strain evidence="1 2">CCALA 953</strain>
    </source>
</reference>